<dbReference type="AlphaFoldDB" id="A0A0D7AIV7"/>
<dbReference type="Pfam" id="PF01494">
    <property type="entry name" value="FAD_binding_3"/>
    <property type="match status" value="1"/>
</dbReference>
<keyword evidence="7" id="KW-1185">Reference proteome</keyword>
<sequence length="435" mass="48406">MEWAMLPRIQPPEDKPYVSSNQQWHLRCAIFFRVDRWINLPIVQTNLAVLGQEEAILRRHLERERGPDEGNEKVETARYGYMAGADAAPSMIRKRMGFMFDGKTRYDESMIVMDGRVLEGSTMSTSLHPCETPTEEWCNCYLWGKTDVARNPENAQEVLDMFYQIMGRHDVKFASTAAFGKFVRVARLMAHMGSILGNGRIFIAGDAQHARSPAGGQGMNTGAQGAANLRWKLALVVKRLAPSHLLETYSIERLRVITEMLKRSDKLLNNIFTPGALHDMAFHQLGVSYCHSSIILDGAAPAHENALDSRPPTNPYNIADHLRAGDRSPDAILHQAGEDVRLHSFFSLRFHRLLVFTDDPALAKAFVGLAEGHSGGLARRTVIVAKEVGAKIKTSLAGPMTTLGLPIRDMRQRVHVSWSSAKMDSSAPWRPPSAG</sequence>
<evidence type="ECO:0000256" key="1">
    <source>
        <dbReference type="ARBA" id="ARBA00001974"/>
    </source>
</evidence>
<accession>A0A0D7AIV7</accession>
<dbReference type="InterPro" id="IPR036188">
    <property type="entry name" value="FAD/NAD-bd_sf"/>
</dbReference>
<name>A0A0D7AIV7_9AGAR</name>
<dbReference type="PRINTS" id="PR00420">
    <property type="entry name" value="RNGMNOXGNASE"/>
</dbReference>
<dbReference type="Proteomes" id="UP000054144">
    <property type="component" value="Unassembled WGS sequence"/>
</dbReference>
<organism evidence="6 7">
    <name type="scientific">Fistulina hepatica ATCC 64428</name>
    <dbReference type="NCBI Taxonomy" id="1128425"/>
    <lineage>
        <taxon>Eukaryota</taxon>
        <taxon>Fungi</taxon>
        <taxon>Dikarya</taxon>
        <taxon>Basidiomycota</taxon>
        <taxon>Agaricomycotina</taxon>
        <taxon>Agaricomycetes</taxon>
        <taxon>Agaricomycetidae</taxon>
        <taxon>Agaricales</taxon>
        <taxon>Fistulinaceae</taxon>
        <taxon>Fistulina</taxon>
    </lineage>
</organism>
<dbReference type="SUPFAM" id="SSF51905">
    <property type="entry name" value="FAD/NAD(P)-binding domain"/>
    <property type="match status" value="1"/>
</dbReference>
<evidence type="ECO:0000256" key="3">
    <source>
        <dbReference type="ARBA" id="ARBA00022827"/>
    </source>
</evidence>
<dbReference type="Gene3D" id="3.50.50.60">
    <property type="entry name" value="FAD/NAD(P)-binding domain"/>
    <property type="match status" value="1"/>
</dbReference>
<dbReference type="GO" id="GO:0071949">
    <property type="term" value="F:FAD binding"/>
    <property type="evidence" value="ECO:0007669"/>
    <property type="project" value="InterPro"/>
</dbReference>
<evidence type="ECO:0000256" key="2">
    <source>
        <dbReference type="ARBA" id="ARBA00022630"/>
    </source>
</evidence>
<dbReference type="InterPro" id="IPR002938">
    <property type="entry name" value="FAD-bd"/>
</dbReference>
<dbReference type="InterPro" id="IPR050641">
    <property type="entry name" value="RIFMO-like"/>
</dbReference>
<evidence type="ECO:0000256" key="4">
    <source>
        <dbReference type="ARBA" id="ARBA00023002"/>
    </source>
</evidence>
<keyword evidence="2" id="KW-0285">Flavoprotein</keyword>
<proteinExistence type="predicted"/>
<dbReference type="EMBL" id="KN881676">
    <property type="protein sequence ID" value="KIY50255.1"/>
    <property type="molecule type" value="Genomic_DNA"/>
</dbReference>
<protein>
    <recommendedName>
        <fullName evidence="5">FAD-binding domain-containing protein</fullName>
    </recommendedName>
</protein>
<reference evidence="6 7" key="1">
    <citation type="journal article" date="2015" name="Fungal Genet. Biol.">
        <title>Evolution of novel wood decay mechanisms in Agaricales revealed by the genome sequences of Fistulina hepatica and Cylindrobasidium torrendii.</title>
        <authorList>
            <person name="Floudas D."/>
            <person name="Held B.W."/>
            <person name="Riley R."/>
            <person name="Nagy L.G."/>
            <person name="Koehler G."/>
            <person name="Ransdell A.S."/>
            <person name="Younus H."/>
            <person name="Chow J."/>
            <person name="Chiniquy J."/>
            <person name="Lipzen A."/>
            <person name="Tritt A."/>
            <person name="Sun H."/>
            <person name="Haridas S."/>
            <person name="LaButti K."/>
            <person name="Ohm R.A."/>
            <person name="Kues U."/>
            <person name="Blanchette R.A."/>
            <person name="Grigoriev I.V."/>
            <person name="Minto R.E."/>
            <person name="Hibbett D.S."/>
        </authorList>
    </citation>
    <scope>NUCLEOTIDE SEQUENCE [LARGE SCALE GENOMIC DNA]</scope>
    <source>
        <strain evidence="6 7">ATCC 64428</strain>
    </source>
</reference>
<dbReference type="PANTHER" id="PTHR43004:SF19">
    <property type="entry name" value="BINDING MONOOXYGENASE, PUTATIVE (JCVI)-RELATED"/>
    <property type="match status" value="1"/>
</dbReference>
<dbReference type="OrthoDB" id="2690153at2759"/>
<dbReference type="GO" id="GO:0016709">
    <property type="term" value="F:oxidoreductase activity, acting on paired donors, with incorporation or reduction of molecular oxygen, NAD(P)H as one donor, and incorporation of one atom of oxygen"/>
    <property type="evidence" value="ECO:0007669"/>
    <property type="project" value="UniProtKB-ARBA"/>
</dbReference>
<evidence type="ECO:0000313" key="7">
    <source>
        <dbReference type="Proteomes" id="UP000054144"/>
    </source>
</evidence>
<feature type="domain" description="FAD-binding" evidence="5">
    <location>
        <begin position="71"/>
        <end position="264"/>
    </location>
</feature>
<dbReference type="Gene3D" id="3.30.9.10">
    <property type="entry name" value="D-Amino Acid Oxidase, subunit A, domain 2"/>
    <property type="match status" value="1"/>
</dbReference>
<keyword evidence="3" id="KW-0274">FAD</keyword>
<dbReference type="PANTHER" id="PTHR43004">
    <property type="entry name" value="TRK SYSTEM POTASSIUM UPTAKE PROTEIN"/>
    <property type="match status" value="1"/>
</dbReference>
<evidence type="ECO:0000259" key="5">
    <source>
        <dbReference type="Pfam" id="PF01494"/>
    </source>
</evidence>
<evidence type="ECO:0000313" key="6">
    <source>
        <dbReference type="EMBL" id="KIY50255.1"/>
    </source>
</evidence>
<gene>
    <name evidence="6" type="ORF">FISHEDRAFT_71863</name>
</gene>
<comment type="cofactor">
    <cofactor evidence="1">
        <name>FAD</name>
        <dbReference type="ChEBI" id="CHEBI:57692"/>
    </cofactor>
</comment>
<keyword evidence="4" id="KW-0560">Oxidoreductase</keyword>